<accession>A0A8C0GCS3</accession>
<dbReference type="PROSITE" id="PS51390">
    <property type="entry name" value="WAP"/>
    <property type="match status" value="2"/>
</dbReference>
<dbReference type="Proteomes" id="UP000694404">
    <property type="component" value="Unplaced"/>
</dbReference>
<dbReference type="InterPro" id="IPR008197">
    <property type="entry name" value="WAP_dom"/>
</dbReference>
<dbReference type="GO" id="GO:0005615">
    <property type="term" value="C:extracellular space"/>
    <property type="evidence" value="ECO:0007669"/>
    <property type="project" value="TreeGrafter"/>
</dbReference>
<evidence type="ECO:0000256" key="2">
    <source>
        <dbReference type="ARBA" id="ARBA00023157"/>
    </source>
</evidence>
<keyword evidence="1 3" id="KW-0732">Signal</keyword>
<dbReference type="Ensembl" id="ENSCABT00000007439.1">
    <property type="protein sequence ID" value="ENSCABP00000006807.1"/>
    <property type="gene ID" value="ENSCABG00000005155.1"/>
</dbReference>
<sequence>APSTTMESGGIFLPLGLLALWAALPPAPGQEKGAKPGICPKRRVSQDFIPCTNQCHDDRHCPEGQKCCFAGCGLACMSPYTEKAGVCPAVQLEQPKGLCLDACVDDADCPGDEKCCATGCGYKCRVPLPGTTC</sequence>
<dbReference type="GeneTree" id="ENSGT00940000165527"/>
<feature type="domain" description="WAP" evidence="4">
    <location>
        <begin position="32"/>
        <end position="80"/>
    </location>
</feature>
<evidence type="ECO:0000259" key="4">
    <source>
        <dbReference type="PROSITE" id="PS51390"/>
    </source>
</evidence>
<dbReference type="FunFam" id="4.10.75.10:FF:000001">
    <property type="entry name" value="Anosmin 1"/>
    <property type="match status" value="1"/>
</dbReference>
<dbReference type="PRINTS" id="PR00003">
    <property type="entry name" value="4DISULPHCORE"/>
</dbReference>
<dbReference type="PANTHER" id="PTHR19441">
    <property type="entry name" value="WHEY ACDIC PROTEIN WAP"/>
    <property type="match status" value="1"/>
</dbReference>
<reference evidence="5" key="2">
    <citation type="submission" date="2025-09" db="UniProtKB">
        <authorList>
            <consortium name="Ensembl"/>
        </authorList>
    </citation>
    <scope>IDENTIFICATION</scope>
</reference>
<keyword evidence="2" id="KW-1015">Disulfide bond</keyword>
<organism evidence="5 6">
    <name type="scientific">Chelonoidis abingdonii</name>
    <name type="common">Abingdon island giant tortoise</name>
    <name type="synonym">Testudo abingdonii</name>
    <dbReference type="NCBI Taxonomy" id="106734"/>
    <lineage>
        <taxon>Eukaryota</taxon>
        <taxon>Metazoa</taxon>
        <taxon>Chordata</taxon>
        <taxon>Craniata</taxon>
        <taxon>Vertebrata</taxon>
        <taxon>Euteleostomi</taxon>
        <taxon>Archelosauria</taxon>
        <taxon>Testudinata</taxon>
        <taxon>Testudines</taxon>
        <taxon>Cryptodira</taxon>
        <taxon>Durocryptodira</taxon>
        <taxon>Testudinoidea</taxon>
        <taxon>Testudinidae</taxon>
        <taxon>Chelonoidis</taxon>
    </lineage>
</organism>
<evidence type="ECO:0000313" key="6">
    <source>
        <dbReference type="Proteomes" id="UP000694404"/>
    </source>
</evidence>
<dbReference type="AlphaFoldDB" id="A0A8C0GCS3"/>
<proteinExistence type="predicted"/>
<keyword evidence="6" id="KW-1185">Reference proteome</keyword>
<dbReference type="OMA" id="KNCENDW"/>
<feature type="signal peptide" evidence="3">
    <location>
        <begin position="1"/>
        <end position="29"/>
    </location>
</feature>
<dbReference type="Gene3D" id="4.10.75.10">
    <property type="entry name" value="Elafin-like"/>
    <property type="match status" value="2"/>
</dbReference>
<dbReference type="GO" id="GO:0004867">
    <property type="term" value="F:serine-type endopeptidase inhibitor activity"/>
    <property type="evidence" value="ECO:0007669"/>
    <property type="project" value="TreeGrafter"/>
</dbReference>
<dbReference type="Pfam" id="PF00095">
    <property type="entry name" value="WAP"/>
    <property type="match status" value="2"/>
</dbReference>
<reference evidence="5" key="1">
    <citation type="submission" date="2025-08" db="UniProtKB">
        <authorList>
            <consortium name="Ensembl"/>
        </authorList>
    </citation>
    <scope>IDENTIFICATION</scope>
</reference>
<evidence type="ECO:0000313" key="5">
    <source>
        <dbReference type="Ensembl" id="ENSCABP00000006807.1"/>
    </source>
</evidence>
<dbReference type="SMART" id="SM00217">
    <property type="entry name" value="WAP"/>
    <property type="match status" value="2"/>
</dbReference>
<protein>
    <recommendedName>
        <fullName evidence="4">WAP domain-containing protein</fullName>
    </recommendedName>
</protein>
<evidence type="ECO:0000256" key="1">
    <source>
        <dbReference type="ARBA" id="ARBA00022729"/>
    </source>
</evidence>
<name>A0A8C0GCS3_CHEAB</name>
<dbReference type="InterPro" id="IPR036645">
    <property type="entry name" value="Elafin-like_sf"/>
</dbReference>
<dbReference type="SUPFAM" id="SSF57256">
    <property type="entry name" value="Elafin-like"/>
    <property type="match status" value="2"/>
</dbReference>
<dbReference type="InterPro" id="IPR050514">
    <property type="entry name" value="WAP_four-disulfide_core"/>
</dbReference>
<feature type="domain" description="WAP" evidence="4">
    <location>
        <begin position="81"/>
        <end position="128"/>
    </location>
</feature>
<dbReference type="GO" id="GO:0045087">
    <property type="term" value="P:innate immune response"/>
    <property type="evidence" value="ECO:0007669"/>
    <property type="project" value="TreeGrafter"/>
</dbReference>
<feature type="chain" id="PRO_5034918732" description="WAP domain-containing protein" evidence="3">
    <location>
        <begin position="30"/>
        <end position="133"/>
    </location>
</feature>
<dbReference type="GO" id="GO:0019731">
    <property type="term" value="P:antibacterial humoral response"/>
    <property type="evidence" value="ECO:0007669"/>
    <property type="project" value="TreeGrafter"/>
</dbReference>
<evidence type="ECO:0000256" key="3">
    <source>
        <dbReference type="SAM" id="SignalP"/>
    </source>
</evidence>
<dbReference type="PANTHER" id="PTHR19441:SF30">
    <property type="entry name" value="ELAFIN"/>
    <property type="match status" value="1"/>
</dbReference>